<dbReference type="PATRIC" id="fig|1408103.3.peg.2592"/>
<keyword evidence="3" id="KW-1185">Reference proteome</keyword>
<dbReference type="OrthoDB" id="2476089at2"/>
<protein>
    <recommendedName>
        <fullName evidence="4">DUF4025 domain-containing protein</fullName>
    </recommendedName>
</protein>
<dbReference type="Proteomes" id="UP000034166">
    <property type="component" value="Unassembled WGS sequence"/>
</dbReference>
<evidence type="ECO:0000313" key="3">
    <source>
        <dbReference type="Proteomes" id="UP000034166"/>
    </source>
</evidence>
<reference evidence="2 3" key="1">
    <citation type="submission" date="2015-04" db="EMBL/GenBank/DDBJ databases">
        <title>Taxonomic description and genome sequence of Bacillus campisalis sp. nov., a novel member of the genus Bacillus isolated from solar saltern.</title>
        <authorList>
            <person name="Mathan Kumar R."/>
            <person name="Kaur G."/>
            <person name="Kumar A."/>
            <person name="Singh N.K."/>
            <person name="Kaur N."/>
            <person name="Kumar N."/>
            <person name="Mayilraj S."/>
        </authorList>
    </citation>
    <scope>NUCLEOTIDE SEQUENCE [LARGE SCALE GENOMIC DNA]</scope>
    <source>
        <strain evidence="2 3">SA2-6</strain>
    </source>
</reference>
<dbReference type="EMBL" id="LAYY01000011">
    <property type="protein sequence ID" value="KKK37802.1"/>
    <property type="molecule type" value="Genomic_DNA"/>
</dbReference>
<proteinExistence type="predicted"/>
<evidence type="ECO:0000256" key="1">
    <source>
        <dbReference type="SAM" id="MobiDB-lite"/>
    </source>
</evidence>
<evidence type="ECO:0008006" key="4">
    <source>
        <dbReference type="Google" id="ProtNLM"/>
    </source>
</evidence>
<dbReference type="InterPro" id="IPR025100">
    <property type="entry name" value="DUF4025"/>
</dbReference>
<organism evidence="2 3">
    <name type="scientific">Mesobacillus campisalis</name>
    <dbReference type="NCBI Taxonomy" id="1408103"/>
    <lineage>
        <taxon>Bacteria</taxon>
        <taxon>Bacillati</taxon>
        <taxon>Bacillota</taxon>
        <taxon>Bacilli</taxon>
        <taxon>Bacillales</taxon>
        <taxon>Bacillaceae</taxon>
        <taxon>Mesobacillus</taxon>
    </lineage>
</organism>
<dbReference type="Pfam" id="PF13217">
    <property type="entry name" value="DUF4025"/>
    <property type="match status" value="1"/>
</dbReference>
<gene>
    <name evidence="2" type="ORF">WQ57_11530</name>
</gene>
<name>A0A0M2SXU0_9BACI</name>
<dbReference type="RefSeq" id="WP_046523925.1">
    <property type="nucleotide sequence ID" value="NZ_LAYY01000011.1"/>
</dbReference>
<accession>A0A0M2SXU0</accession>
<comment type="caution">
    <text evidence="2">The sequence shown here is derived from an EMBL/GenBank/DDBJ whole genome shotgun (WGS) entry which is preliminary data.</text>
</comment>
<dbReference type="AlphaFoldDB" id="A0A0M2SXU0"/>
<feature type="region of interest" description="Disordered" evidence="1">
    <location>
        <begin position="41"/>
        <end position="69"/>
    </location>
</feature>
<sequence>MKRQNEQENLKIAGRQYEVEDYQRNDTLSAGLAVTHEQVSDAYTEGEINPVIDNQQDGSETRIPRKGYQ</sequence>
<evidence type="ECO:0000313" key="2">
    <source>
        <dbReference type="EMBL" id="KKK37802.1"/>
    </source>
</evidence>